<comment type="subcellular location">
    <subcellularLocation>
        <location evidence="1">Membrane</location>
        <topology evidence="1">Multi-pass membrane protein</topology>
    </subcellularLocation>
</comment>
<feature type="compositionally biased region" description="Basic and acidic residues" evidence="5">
    <location>
        <begin position="1155"/>
        <end position="1175"/>
    </location>
</feature>
<feature type="compositionally biased region" description="Gly residues" evidence="5">
    <location>
        <begin position="395"/>
        <end position="405"/>
    </location>
</feature>
<feature type="region of interest" description="Disordered" evidence="5">
    <location>
        <begin position="1121"/>
        <end position="1175"/>
    </location>
</feature>
<feature type="transmembrane region" description="Helical" evidence="6">
    <location>
        <begin position="151"/>
        <end position="173"/>
    </location>
</feature>
<feature type="chain" id="PRO_5043010624" description="Potassium channel domain-containing protein" evidence="7">
    <location>
        <begin position="27"/>
        <end position="1282"/>
    </location>
</feature>
<dbReference type="EMBL" id="BCLY01000004">
    <property type="protein sequence ID" value="GAQ04692.1"/>
    <property type="molecule type" value="Genomic_DNA"/>
</dbReference>
<evidence type="ECO:0000256" key="7">
    <source>
        <dbReference type="SAM" id="SignalP"/>
    </source>
</evidence>
<proteinExistence type="predicted"/>
<feature type="transmembrane region" description="Helical" evidence="6">
    <location>
        <begin position="801"/>
        <end position="823"/>
    </location>
</feature>
<evidence type="ECO:0000256" key="3">
    <source>
        <dbReference type="ARBA" id="ARBA00022989"/>
    </source>
</evidence>
<feature type="transmembrane region" description="Helical" evidence="6">
    <location>
        <begin position="1021"/>
        <end position="1040"/>
    </location>
</feature>
<feature type="transmembrane region" description="Helical" evidence="6">
    <location>
        <begin position="899"/>
        <end position="919"/>
    </location>
</feature>
<feature type="compositionally biased region" description="Low complexity" evidence="5">
    <location>
        <begin position="373"/>
        <end position="382"/>
    </location>
</feature>
<feature type="compositionally biased region" description="Low complexity" evidence="5">
    <location>
        <begin position="502"/>
        <end position="512"/>
    </location>
</feature>
<dbReference type="InterPro" id="IPR009571">
    <property type="entry name" value="SUR7/Rim9-like_fungi"/>
</dbReference>
<feature type="transmembrane region" description="Helical" evidence="6">
    <location>
        <begin position="743"/>
        <end position="767"/>
    </location>
</feature>
<feature type="transmembrane region" description="Helical" evidence="6">
    <location>
        <begin position="84"/>
        <end position="107"/>
    </location>
</feature>
<evidence type="ECO:0000256" key="6">
    <source>
        <dbReference type="SAM" id="Phobius"/>
    </source>
</evidence>
<reference evidence="9 10" key="1">
    <citation type="submission" date="2015-11" db="EMBL/GenBank/DDBJ databases">
        <title>Aspergillus lentulus strain IFM 54703T.</title>
        <authorList>
            <person name="Kusuya Y."/>
            <person name="Sakai K."/>
            <person name="Kamei K."/>
            <person name="Takahashi H."/>
            <person name="Yaguchi T."/>
        </authorList>
    </citation>
    <scope>NUCLEOTIDE SEQUENCE [LARGE SCALE GENOMIC DNA]</scope>
    <source>
        <strain evidence="9 10">IFM 54703</strain>
    </source>
</reference>
<feature type="region of interest" description="Disordered" evidence="5">
    <location>
        <begin position="230"/>
        <end position="618"/>
    </location>
</feature>
<evidence type="ECO:0000313" key="10">
    <source>
        <dbReference type="Proteomes" id="UP000051487"/>
    </source>
</evidence>
<feature type="signal peptide" evidence="7">
    <location>
        <begin position="1"/>
        <end position="26"/>
    </location>
</feature>
<feature type="compositionally biased region" description="Low complexity" evidence="5">
    <location>
        <begin position="1132"/>
        <end position="1147"/>
    </location>
</feature>
<name>A0AAN4PDS1_ASPLE</name>
<dbReference type="InterPro" id="IPR051380">
    <property type="entry name" value="pH-response_reg_palI/RIM9"/>
</dbReference>
<evidence type="ECO:0000259" key="8">
    <source>
        <dbReference type="Pfam" id="PF07885"/>
    </source>
</evidence>
<dbReference type="FunFam" id="1.10.287.70:FF:000170">
    <property type="entry name" value="Outward-rectifier potassium channel TOK1"/>
    <property type="match status" value="1"/>
</dbReference>
<feature type="transmembrane region" description="Helical" evidence="6">
    <location>
        <begin position="991"/>
        <end position="1015"/>
    </location>
</feature>
<dbReference type="GO" id="GO:0035838">
    <property type="term" value="C:growing cell tip"/>
    <property type="evidence" value="ECO:0007669"/>
    <property type="project" value="TreeGrafter"/>
</dbReference>
<gene>
    <name evidence="9" type="ORF">ALT_2013</name>
</gene>
<evidence type="ECO:0000256" key="5">
    <source>
        <dbReference type="SAM" id="MobiDB-lite"/>
    </source>
</evidence>
<dbReference type="GO" id="GO:0032153">
    <property type="term" value="C:cell division site"/>
    <property type="evidence" value="ECO:0007669"/>
    <property type="project" value="TreeGrafter"/>
</dbReference>
<sequence>MLLKPATPLTILLLAAFVLLLLSVLSTPIIKGIPLATFNHVDYGVFGFCKAGQCTNIHIGYTTDEISNTDNSEFDLPSSTRRSLSSILIVHPVAAFLTLVCLCLAAAAHLHAPSHSPRYLLALLILLLPTLLVSLLAFLVDILLFVPHLGWGGWIVLGATILLVISGVVTCAMRRTLVSRKARKRRIAENAEMSGENYYNRQNAAAAAVAGGFTGPRSEALNAEAKEAIVTTSPNSDSGPMFATFRTTTHSSDDDQTPLNSQVAPTDIPPPDSHYAARGRGDGMPSSAPFDESRNHPYAGSYGPGPRLRPGPGDPRLRPQYSDGSMGSRRGPPPPGFAPRGRGGYPPRGGYGRGGPYGGPRGPPPNGRGGPMGPMRGAPSGMMGRGQRGPNPAGYGYGPVSGGLNPGYDAYNYGPGPRPSQRPGEDGFDYRGPSPVGAARQPSPGPIGMAVSPPETAPIGQAIEMTSQPRHTDSAVELGPHAVSEVEQPHAVSNDGHPEPVSPSSLYSRSASYIPPRAGWTPADLRVGPSPSPVHALGGNHPASHARSNSGDNYYEDVDPRFAEPHQPPAGNRALPSALTPGAGEPKLMDDLAEAPGSPTTSEMSHFTSISERPINPRWRPPPPPALPAQQRQNVLLENNPDFDLRAGGIGRAGATGVGAEHCGNLGTMVNENSQDEAQNIIEDVPHHALSAWWWLASTAYPLLAGTLGPMASAFSICSLSQEWSMESEAGNGQIRGIGDPDWVVVINAISLGCAIISNSVLLWGMARRIAFSIAQPIIIIASKAQSGSDSSTHRWLTGSYYYGAFAAGLYFVLSSLLLITVYGAYRGHYSREFRLTTSQRSLMLQTILFLIYLLGGAAVYARIEGWRYLDAVYWADFTLLTIGIGDFAPKTHKGRGLLFPYAVGGILILGLIVGSIRAQMLEKGRQKMAETVTEKTRRFLVREAVSDHQHLRDVVPRLPPERDESDRDRQRREFQFMRRVRQIATLERKWISLATSLTVWTMLWFLGAIAFWLPGQNEKLTYFEALYFAYTTLFTIGYGDFHATSEWERSFFVFWTLLAVPTATLLIANVGDTVVRTIRDFTIYLGELTILPGDKPIRELIKDLSRLSWKERFLTEAVADKKPDEEDVEEAAANAAATAAENADQVDQGEEEERNAIEADEHKKEESARARGDVTAETIHHHHYLLFREVRRMMDYATRNLHKEFNYQEWEYFLNLIACEGGETDGEEGNPKWDWTGYKSPLLGQKTEVQWLLEALTEALERELRKASRGYHSPEQSESEK</sequence>
<dbReference type="InterPro" id="IPR013099">
    <property type="entry name" value="K_chnl_dom"/>
</dbReference>
<feature type="transmembrane region" description="Helical" evidence="6">
    <location>
        <begin position="119"/>
        <end position="145"/>
    </location>
</feature>
<evidence type="ECO:0000256" key="1">
    <source>
        <dbReference type="ARBA" id="ARBA00004141"/>
    </source>
</evidence>
<accession>A0AAN4PDS1</accession>
<keyword evidence="4 6" id="KW-0472">Membrane</keyword>
<evidence type="ECO:0000313" key="9">
    <source>
        <dbReference type="EMBL" id="GAQ04692.1"/>
    </source>
</evidence>
<dbReference type="Pfam" id="PF07885">
    <property type="entry name" value="Ion_trans_2"/>
    <property type="match status" value="2"/>
</dbReference>
<dbReference type="PANTHER" id="PTHR28013">
    <property type="entry name" value="PROTEIN DCV1-RELATED"/>
    <property type="match status" value="1"/>
</dbReference>
<evidence type="ECO:0000256" key="4">
    <source>
        <dbReference type="ARBA" id="ARBA00023136"/>
    </source>
</evidence>
<evidence type="ECO:0000256" key="2">
    <source>
        <dbReference type="ARBA" id="ARBA00022692"/>
    </source>
</evidence>
<dbReference type="SUPFAM" id="SSF81324">
    <property type="entry name" value="Voltage-gated potassium channels"/>
    <property type="match status" value="2"/>
</dbReference>
<feature type="compositionally biased region" description="Gly residues" evidence="5">
    <location>
        <begin position="341"/>
        <end position="360"/>
    </location>
</feature>
<dbReference type="Gene3D" id="1.10.287.70">
    <property type="match status" value="2"/>
</dbReference>
<feature type="domain" description="Potassium channel" evidence="8">
    <location>
        <begin position="849"/>
        <end position="919"/>
    </location>
</feature>
<organism evidence="9 10">
    <name type="scientific">Aspergillus lentulus</name>
    <dbReference type="NCBI Taxonomy" id="293939"/>
    <lineage>
        <taxon>Eukaryota</taxon>
        <taxon>Fungi</taxon>
        <taxon>Dikarya</taxon>
        <taxon>Ascomycota</taxon>
        <taxon>Pezizomycotina</taxon>
        <taxon>Eurotiomycetes</taxon>
        <taxon>Eurotiomycetidae</taxon>
        <taxon>Eurotiales</taxon>
        <taxon>Aspergillaceae</taxon>
        <taxon>Aspergillus</taxon>
        <taxon>Aspergillus subgen. Fumigati</taxon>
    </lineage>
</organism>
<feature type="domain" description="Potassium channel" evidence="8">
    <location>
        <begin position="1000"/>
        <end position="1076"/>
    </location>
</feature>
<feature type="transmembrane region" description="Helical" evidence="6">
    <location>
        <begin position="1052"/>
        <end position="1072"/>
    </location>
</feature>
<dbReference type="Pfam" id="PF06687">
    <property type="entry name" value="SUR7"/>
    <property type="match status" value="1"/>
</dbReference>
<protein>
    <recommendedName>
        <fullName evidence="8">Potassium channel domain-containing protein</fullName>
    </recommendedName>
</protein>
<keyword evidence="7" id="KW-0732">Signal</keyword>
<dbReference type="PANTHER" id="PTHR28013:SF3">
    <property type="entry name" value="PROTEIN DCV1-RELATED"/>
    <property type="match status" value="1"/>
</dbReference>
<feature type="transmembrane region" description="Helical" evidence="6">
    <location>
        <begin position="843"/>
        <end position="864"/>
    </location>
</feature>
<feature type="compositionally biased region" description="Polar residues" evidence="5">
    <location>
        <begin position="598"/>
        <end position="611"/>
    </location>
</feature>
<dbReference type="GO" id="GO:0005886">
    <property type="term" value="C:plasma membrane"/>
    <property type="evidence" value="ECO:0007669"/>
    <property type="project" value="InterPro"/>
</dbReference>
<dbReference type="Proteomes" id="UP000051487">
    <property type="component" value="Unassembled WGS sequence"/>
</dbReference>
<keyword evidence="3 6" id="KW-1133">Transmembrane helix</keyword>
<keyword evidence="2 6" id="KW-0812">Transmembrane</keyword>
<comment type="caution">
    <text evidence="9">The sequence shown here is derived from an EMBL/GenBank/DDBJ whole genome shotgun (WGS) entry which is preliminary data.</text>
</comment>